<dbReference type="PANTHER" id="PTHR43095:SF5">
    <property type="entry name" value="XYLULOSE KINASE"/>
    <property type="match status" value="1"/>
</dbReference>
<dbReference type="Gene3D" id="3.30.420.40">
    <property type="match status" value="2"/>
</dbReference>
<dbReference type="GO" id="GO:0042732">
    <property type="term" value="P:D-xylose metabolic process"/>
    <property type="evidence" value="ECO:0007669"/>
    <property type="project" value="UniProtKB-KW"/>
</dbReference>
<dbReference type="InterPro" id="IPR018485">
    <property type="entry name" value="FGGY_C"/>
</dbReference>
<organism evidence="9 10">
    <name type="scientific">Megamonas rupellensis</name>
    <dbReference type="NCBI Taxonomy" id="491921"/>
    <lineage>
        <taxon>Bacteria</taxon>
        <taxon>Bacillati</taxon>
        <taxon>Bacillota</taxon>
        <taxon>Negativicutes</taxon>
        <taxon>Selenomonadales</taxon>
        <taxon>Selenomonadaceae</taxon>
        <taxon>Megamonas</taxon>
    </lineage>
</organism>
<keyword evidence="3 6" id="KW-0547">Nucleotide-binding</keyword>
<dbReference type="EMBL" id="QRTP01000013">
    <property type="protein sequence ID" value="RGQ83236.1"/>
    <property type="molecule type" value="Genomic_DNA"/>
</dbReference>
<evidence type="ECO:0000256" key="3">
    <source>
        <dbReference type="ARBA" id="ARBA00022741"/>
    </source>
</evidence>
<reference evidence="9 10" key="1">
    <citation type="submission" date="2018-08" db="EMBL/GenBank/DDBJ databases">
        <title>A genome reference for cultivated species of the human gut microbiota.</title>
        <authorList>
            <person name="Zou Y."/>
            <person name="Xue W."/>
            <person name="Luo G."/>
        </authorList>
    </citation>
    <scope>NUCLEOTIDE SEQUENCE [LARGE SCALE GENOMIC DNA]</scope>
    <source>
        <strain evidence="9 10">AF27-12</strain>
    </source>
</reference>
<evidence type="ECO:0000259" key="7">
    <source>
        <dbReference type="Pfam" id="PF00370"/>
    </source>
</evidence>
<comment type="caution">
    <text evidence="9">The sequence shown here is derived from an EMBL/GenBank/DDBJ whole genome shotgun (WGS) entry which is preliminary data.</text>
</comment>
<evidence type="ECO:0000256" key="5">
    <source>
        <dbReference type="ARBA" id="ARBA00022840"/>
    </source>
</evidence>
<evidence type="ECO:0000259" key="8">
    <source>
        <dbReference type="Pfam" id="PF02782"/>
    </source>
</evidence>
<keyword evidence="6" id="KW-0859">Xylose metabolism</keyword>
<dbReference type="InterPro" id="IPR043129">
    <property type="entry name" value="ATPase_NBD"/>
</dbReference>
<dbReference type="GO" id="GO:0004856">
    <property type="term" value="F:D-xylulokinase activity"/>
    <property type="evidence" value="ECO:0007669"/>
    <property type="project" value="UniProtKB-EC"/>
</dbReference>
<evidence type="ECO:0000256" key="6">
    <source>
        <dbReference type="RuleBase" id="RU364073"/>
    </source>
</evidence>
<dbReference type="InterPro" id="IPR018484">
    <property type="entry name" value="FGGY_N"/>
</dbReference>
<evidence type="ECO:0000313" key="9">
    <source>
        <dbReference type="EMBL" id="RGQ83236.1"/>
    </source>
</evidence>
<dbReference type="RefSeq" id="WP_118035969.1">
    <property type="nucleotide sequence ID" value="NZ_QRTP01000013.1"/>
</dbReference>
<proteinExistence type="inferred from homology"/>
<dbReference type="EC" id="2.7.1.17" evidence="6"/>
<dbReference type="Pfam" id="PF00370">
    <property type="entry name" value="FGGY_N"/>
    <property type="match status" value="1"/>
</dbReference>
<protein>
    <recommendedName>
        <fullName evidence="6">Xylulose kinase</fullName>
        <shortName evidence="6">Xylulokinase</shortName>
        <ecNumber evidence="6">2.7.1.17</ecNumber>
    </recommendedName>
</protein>
<gene>
    <name evidence="6 9" type="primary">xylB</name>
    <name evidence="9" type="ORF">DWY77_06350</name>
</gene>
<accession>A0A412CE91</accession>
<dbReference type="CDD" id="cd07805">
    <property type="entry name" value="ASKHA_NBD_FGGY_CvXK-like"/>
    <property type="match status" value="1"/>
</dbReference>
<evidence type="ECO:0000256" key="2">
    <source>
        <dbReference type="ARBA" id="ARBA00022679"/>
    </source>
</evidence>
<comment type="catalytic activity">
    <reaction evidence="6">
        <text>D-xylulose + ATP = D-xylulose 5-phosphate + ADP + H(+)</text>
        <dbReference type="Rhea" id="RHEA:10964"/>
        <dbReference type="ChEBI" id="CHEBI:15378"/>
        <dbReference type="ChEBI" id="CHEBI:17140"/>
        <dbReference type="ChEBI" id="CHEBI:30616"/>
        <dbReference type="ChEBI" id="CHEBI:57737"/>
        <dbReference type="ChEBI" id="CHEBI:456216"/>
        <dbReference type="EC" id="2.7.1.17"/>
    </reaction>
</comment>
<dbReference type="NCBIfam" id="TIGR01312">
    <property type="entry name" value="XylB"/>
    <property type="match status" value="1"/>
</dbReference>
<dbReference type="Pfam" id="PF02782">
    <property type="entry name" value="FGGY_C"/>
    <property type="match status" value="1"/>
</dbReference>
<evidence type="ECO:0000313" key="10">
    <source>
        <dbReference type="Proteomes" id="UP000286147"/>
    </source>
</evidence>
<dbReference type="PANTHER" id="PTHR43095">
    <property type="entry name" value="SUGAR KINASE"/>
    <property type="match status" value="1"/>
</dbReference>
<keyword evidence="6" id="KW-0119">Carbohydrate metabolism</keyword>
<keyword evidence="5 6" id="KW-0067">ATP-binding</keyword>
<dbReference type="Proteomes" id="UP000286147">
    <property type="component" value="Unassembled WGS sequence"/>
</dbReference>
<name>A0A412CE91_9FIRM</name>
<dbReference type="InterPro" id="IPR006000">
    <property type="entry name" value="Xylulokinase"/>
</dbReference>
<evidence type="ECO:0000256" key="1">
    <source>
        <dbReference type="ARBA" id="ARBA00009156"/>
    </source>
</evidence>
<dbReference type="PIRSF" id="PIRSF000538">
    <property type="entry name" value="GlpK"/>
    <property type="match status" value="1"/>
</dbReference>
<feature type="domain" description="Carbohydrate kinase FGGY C-terminal" evidence="8">
    <location>
        <begin position="257"/>
        <end position="451"/>
    </location>
</feature>
<keyword evidence="4 6" id="KW-0418">Kinase</keyword>
<dbReference type="AlphaFoldDB" id="A0A412CE91"/>
<dbReference type="InterPro" id="IPR000577">
    <property type="entry name" value="Carb_kinase_FGGY"/>
</dbReference>
<dbReference type="SUPFAM" id="SSF53067">
    <property type="entry name" value="Actin-like ATPase domain"/>
    <property type="match status" value="2"/>
</dbReference>
<dbReference type="GO" id="GO:0005997">
    <property type="term" value="P:xylulose metabolic process"/>
    <property type="evidence" value="ECO:0007669"/>
    <property type="project" value="InterPro"/>
</dbReference>
<comment type="similarity">
    <text evidence="1 6">Belongs to the FGGY kinase family.</text>
</comment>
<keyword evidence="2 6" id="KW-0808">Transferase</keyword>
<dbReference type="InterPro" id="IPR050406">
    <property type="entry name" value="FGGY_Carb_Kinase"/>
</dbReference>
<dbReference type="GO" id="GO:0005524">
    <property type="term" value="F:ATP binding"/>
    <property type="evidence" value="ECO:0007669"/>
    <property type="project" value="UniProtKB-KW"/>
</dbReference>
<sequence>MGKYLLAHDLGTSGNKDTLFSTEGQLIASCTYNYDVYYSNNNWAEQNPNDWWQAVIATTKTLIKNINPKDILAVSFSGQMMGCVCVDKKQEPLRNAIIWADMRAIKQTQQIAKQISPQRFYEITGHRLSPSYGGQKLMWIKDNEPHIYAKTYKMLNAKDFIILKLTNQFVTEYSDASSTCLMDLNKLCWSDELLNIMGIDKQKMPKLLKSTDIAGYITNTASELTGLCPNTPVVCGGGDGVCAAVGTGCIKEGIAHSSIGTSSWISITTKKPIFSKNKSTFNWAHIVPGYILPTGTMQSGGGAYFWYINKFCQYEQNLAQKEHKSIYDILEQELTNTSVGSNGLLFLPYLIGERSPWWNTNAKANFIGLKMEHQRKDLLRAIQEGVAMNLNIILNIFKAENIHISELVAVGGGAKSKSWQKIFADIYNTKIILPKLLDEAASMGAAITAGVGIGIFKDFEVASKFISLDKIIEPTPTNVKKYQKLQPIFEKAYLQLQSLFEQLNDFSEKRVLDE</sequence>
<evidence type="ECO:0000256" key="4">
    <source>
        <dbReference type="ARBA" id="ARBA00022777"/>
    </source>
</evidence>
<feature type="domain" description="Carbohydrate kinase FGGY N-terminal" evidence="7">
    <location>
        <begin position="4"/>
        <end position="246"/>
    </location>
</feature>